<dbReference type="InterPro" id="IPR010893">
    <property type="entry name" value="NiFe-hyd_mat_HyaE"/>
</dbReference>
<name>A0ABW2PYT9_9BACL</name>
<organism evidence="1 2">
    <name type="scientific">Scopulibacillus cellulosilyticus</name>
    <dbReference type="NCBI Taxonomy" id="2665665"/>
    <lineage>
        <taxon>Bacteria</taxon>
        <taxon>Bacillati</taxon>
        <taxon>Bacillota</taxon>
        <taxon>Bacilli</taxon>
        <taxon>Bacillales</taxon>
        <taxon>Sporolactobacillaceae</taxon>
        <taxon>Scopulibacillus</taxon>
    </lineage>
</organism>
<dbReference type="EMBL" id="JBHTCO010000004">
    <property type="protein sequence ID" value="MFC7392401.1"/>
    <property type="molecule type" value="Genomic_DNA"/>
</dbReference>
<evidence type="ECO:0000313" key="2">
    <source>
        <dbReference type="Proteomes" id="UP001596505"/>
    </source>
</evidence>
<dbReference type="Gene3D" id="3.40.30.10">
    <property type="entry name" value="Glutaredoxin"/>
    <property type="match status" value="1"/>
</dbReference>
<keyword evidence="2" id="KW-1185">Reference proteome</keyword>
<comment type="caution">
    <text evidence="1">The sequence shown here is derived from an EMBL/GenBank/DDBJ whole genome shotgun (WGS) entry which is preliminary data.</text>
</comment>
<sequence>MSITKLFKLLPLVLLLLISSEDLHTYQVSHALSLFKGHGLHTIVLANDFDHGNNDKQYYYALLMLKDHFPDKDCDVHIYDAKRQPDLAKEFNVNQYPALILLSDNQAIKTIQGKHSWSHIYNQIEPVLTKT</sequence>
<gene>
    <name evidence="1" type="ORF">ACFQRG_05340</name>
</gene>
<dbReference type="Proteomes" id="UP001596505">
    <property type="component" value="Unassembled WGS sequence"/>
</dbReference>
<dbReference type="InterPro" id="IPR036249">
    <property type="entry name" value="Thioredoxin-like_sf"/>
</dbReference>
<accession>A0ABW2PYT9</accession>
<evidence type="ECO:0000313" key="1">
    <source>
        <dbReference type="EMBL" id="MFC7392401.1"/>
    </source>
</evidence>
<dbReference type="SUPFAM" id="SSF52833">
    <property type="entry name" value="Thioredoxin-like"/>
    <property type="match status" value="1"/>
</dbReference>
<dbReference type="Pfam" id="PF07449">
    <property type="entry name" value="HyaE"/>
    <property type="match status" value="1"/>
</dbReference>
<proteinExistence type="predicted"/>
<reference evidence="2" key="1">
    <citation type="journal article" date="2019" name="Int. J. Syst. Evol. Microbiol.">
        <title>The Global Catalogue of Microorganisms (GCM) 10K type strain sequencing project: providing services to taxonomists for standard genome sequencing and annotation.</title>
        <authorList>
            <consortium name="The Broad Institute Genomics Platform"/>
            <consortium name="The Broad Institute Genome Sequencing Center for Infectious Disease"/>
            <person name="Wu L."/>
            <person name="Ma J."/>
        </authorList>
    </citation>
    <scope>NUCLEOTIDE SEQUENCE [LARGE SCALE GENOMIC DNA]</scope>
    <source>
        <strain evidence="2">CGMCC 1.16305</strain>
    </source>
</reference>
<protein>
    <submittedName>
        <fullName evidence="1">Thioredoxin domain-containing protein</fullName>
    </submittedName>
</protein>
<dbReference type="RefSeq" id="WP_380964483.1">
    <property type="nucleotide sequence ID" value="NZ_JBHTCO010000004.1"/>
</dbReference>